<protein>
    <recommendedName>
        <fullName evidence="3">ASCH domain-containing protein</fullName>
    </recommendedName>
</protein>
<evidence type="ECO:0000313" key="1">
    <source>
        <dbReference type="EMBL" id="MBP2189579.1"/>
    </source>
</evidence>
<dbReference type="EMBL" id="JAGGMR010000001">
    <property type="protein sequence ID" value="MBP2189579.1"/>
    <property type="molecule type" value="Genomic_DNA"/>
</dbReference>
<dbReference type="Proteomes" id="UP001519325">
    <property type="component" value="Unassembled WGS sequence"/>
</dbReference>
<proteinExistence type="predicted"/>
<dbReference type="SUPFAM" id="SSF46785">
    <property type="entry name" value="Winged helix' DNA-binding domain"/>
    <property type="match status" value="1"/>
</dbReference>
<name>A0ABS4QER6_9NOCA</name>
<keyword evidence="2" id="KW-1185">Reference proteome</keyword>
<evidence type="ECO:0008006" key="3">
    <source>
        <dbReference type="Google" id="ProtNLM"/>
    </source>
</evidence>
<dbReference type="InterPro" id="IPR036390">
    <property type="entry name" value="WH_DNA-bd_sf"/>
</dbReference>
<dbReference type="RefSeq" id="WP_209888462.1">
    <property type="nucleotide sequence ID" value="NZ_JAGGMR010000001.1"/>
</dbReference>
<evidence type="ECO:0000313" key="2">
    <source>
        <dbReference type="Proteomes" id="UP001519325"/>
    </source>
</evidence>
<accession>A0ABS4QER6</accession>
<gene>
    <name evidence="1" type="ORF">BJ987_002480</name>
</gene>
<reference evidence="1 2" key="1">
    <citation type="submission" date="2021-03" db="EMBL/GenBank/DDBJ databases">
        <title>Sequencing the genomes of 1000 actinobacteria strains.</title>
        <authorList>
            <person name="Klenk H.-P."/>
        </authorList>
    </citation>
    <scope>NUCLEOTIDE SEQUENCE [LARGE SCALE GENOMIC DNA]</scope>
    <source>
        <strain evidence="1 2">DSM 45516</strain>
    </source>
</reference>
<comment type="caution">
    <text evidence="1">The sequence shown here is derived from an EMBL/GenBank/DDBJ whole genome shotgun (WGS) entry which is preliminary data.</text>
</comment>
<sequence length="195" mass="21658">MILSDRVARAIAAGEVVQVFRPWSVPRVRVGSTLHTSAGIVQIVSVEAIDPQRISDTDARKAGEPSAHAVRASCRGDQTDPVFRITVRFLGPDERVELRSRADLSQRDIDEIRTALSRLDRASRRGPWTADILDVVARNPGHRAADLAELMGRDKESFKLDVRKLKNLGLTHSLTVGYELSPRGAEYRRQVAENN</sequence>
<organism evidence="1 2">
    <name type="scientific">Nocardia goodfellowii</name>
    <dbReference type="NCBI Taxonomy" id="882446"/>
    <lineage>
        <taxon>Bacteria</taxon>
        <taxon>Bacillati</taxon>
        <taxon>Actinomycetota</taxon>
        <taxon>Actinomycetes</taxon>
        <taxon>Mycobacteriales</taxon>
        <taxon>Nocardiaceae</taxon>
        <taxon>Nocardia</taxon>
    </lineage>
</organism>